<evidence type="ECO:0000313" key="17">
    <source>
        <dbReference type="EMBL" id="MBO1228236.1"/>
    </source>
</evidence>
<evidence type="ECO:0000256" key="6">
    <source>
        <dbReference type="ARBA" id="ARBA00012322"/>
    </source>
</evidence>
<dbReference type="PANTHER" id="PTHR37813">
    <property type="entry name" value="FELS-2 PROPHAGE PROTEIN"/>
    <property type="match status" value="1"/>
</dbReference>
<dbReference type="InterPro" id="IPR008258">
    <property type="entry name" value="Transglycosylase_SLT_dom_1"/>
</dbReference>
<feature type="region of interest" description="Disordered" evidence="12">
    <location>
        <begin position="190"/>
        <end position="240"/>
    </location>
</feature>
<evidence type="ECO:0000259" key="16">
    <source>
        <dbReference type="Pfam" id="PF20155"/>
    </source>
</evidence>
<evidence type="ECO:0000259" key="14">
    <source>
        <dbReference type="Pfam" id="PF01464"/>
    </source>
</evidence>
<evidence type="ECO:0000256" key="13">
    <source>
        <dbReference type="SAM" id="Phobius"/>
    </source>
</evidence>
<evidence type="ECO:0000256" key="10">
    <source>
        <dbReference type="ARBA" id="ARBA00032268"/>
    </source>
</evidence>
<dbReference type="InterPro" id="IPR016047">
    <property type="entry name" value="M23ase_b-sheet_dom"/>
</dbReference>
<evidence type="ECO:0000256" key="9">
    <source>
        <dbReference type="ARBA" id="ARBA00023295"/>
    </source>
</evidence>
<dbReference type="Proteomes" id="UP000664081">
    <property type="component" value="Unassembled WGS sequence"/>
</dbReference>
<dbReference type="EMBL" id="JAFNLT010000013">
    <property type="protein sequence ID" value="MBO1228236.1"/>
    <property type="molecule type" value="Genomic_DNA"/>
</dbReference>
<dbReference type="Pfam" id="PF01464">
    <property type="entry name" value="SLT"/>
    <property type="match status" value="1"/>
</dbReference>
<name>A0ABS3L690_9STAP</name>
<reference evidence="17 18" key="1">
    <citation type="submission" date="2021-03" db="EMBL/GenBank/DDBJ databases">
        <title>Staphylococci and Mammaliicocci in bats.</title>
        <authorList>
            <person name="Fountain K."/>
        </authorList>
    </citation>
    <scope>NUCLEOTIDE SEQUENCE [LARGE SCALE GENOMIC DNA]</scope>
    <source>
        <strain evidence="17 18">18_1_E_SW</strain>
    </source>
</reference>
<keyword evidence="13" id="KW-1133">Transmembrane helix</keyword>
<feature type="compositionally biased region" description="Polar residues" evidence="12">
    <location>
        <begin position="215"/>
        <end position="228"/>
    </location>
</feature>
<keyword evidence="8" id="KW-0378">Hydrolase</keyword>
<comment type="cofactor">
    <cofactor evidence="2">
        <name>Zn(2+)</name>
        <dbReference type="ChEBI" id="CHEBI:29105"/>
    </cofactor>
</comment>
<evidence type="ECO:0000256" key="2">
    <source>
        <dbReference type="ARBA" id="ARBA00001947"/>
    </source>
</evidence>
<evidence type="ECO:0000256" key="8">
    <source>
        <dbReference type="ARBA" id="ARBA00023049"/>
    </source>
</evidence>
<comment type="catalytic activity">
    <reaction evidence="1">
        <text>Hydrolysis of the -Gly-|-Gly- bond in the pentaglycine inter-peptide link joining staphylococcal cell wall peptidoglycans.</text>
        <dbReference type="EC" id="3.4.24.75"/>
    </reaction>
</comment>
<dbReference type="Gene3D" id="1.20.120.20">
    <property type="entry name" value="Apolipoprotein"/>
    <property type="match status" value="1"/>
</dbReference>
<evidence type="ECO:0000256" key="12">
    <source>
        <dbReference type="SAM" id="MobiDB-lite"/>
    </source>
</evidence>
<dbReference type="InterPro" id="IPR023346">
    <property type="entry name" value="Lysozyme-like_dom_sf"/>
</dbReference>
<feature type="compositionally biased region" description="Basic and acidic residues" evidence="12">
    <location>
        <begin position="190"/>
        <end position="209"/>
    </location>
</feature>
<comment type="function">
    <text evidence="3">Is able to cleave peptidoglycan.</text>
</comment>
<proteinExistence type="inferred from homology"/>
<keyword evidence="18" id="KW-1185">Reference proteome</keyword>
<feature type="domain" description="M23ase beta-sheet core" evidence="15">
    <location>
        <begin position="1183"/>
        <end position="1276"/>
    </location>
</feature>
<dbReference type="Pfam" id="PF01551">
    <property type="entry name" value="Peptidase_M23"/>
    <property type="match status" value="1"/>
</dbReference>
<feature type="transmembrane region" description="Helical" evidence="13">
    <location>
        <begin position="524"/>
        <end position="546"/>
    </location>
</feature>
<feature type="domain" description="Transglycosylase SLT" evidence="14">
    <location>
        <begin position="1320"/>
        <end position="1377"/>
    </location>
</feature>
<keyword evidence="8" id="KW-0645">Protease</keyword>
<feature type="transmembrane region" description="Helical" evidence="13">
    <location>
        <begin position="552"/>
        <end position="575"/>
    </location>
</feature>
<keyword evidence="8" id="KW-0482">Metalloprotease</keyword>
<sequence length="1549" mass="168177">MAEQFNLGARVSMDLNPFAQSSRVLDSMLKSNNKALKSQEKAFKGSSMSAQDLAEREGELSRAVKNSEAQLEKKKEELNKLKSSIGDVNNATDQQKTQLTRANAAVSEAQQNYRGYKNQLTDVQYKQRQLNASTSSLQTEMQELDVQTKKTAAEQRRNGNEAGALKTEYSGLGRQVEILNTVIGKEQSKLSDLKATKGEDASETQRQEKNVQGLMKQQSSLISQQDKVGSSIEKMSEHSGRAGKSFSDMWAVFKGSFLAQGVMSIISKVTGAIKNMFQGAIERMDSLYTGQKSLELILGSGKKANAVMDDISKSIEGTSIPLDQITESTKRLVASGVEMEEIGPMLKAITDQAYGMGKGSQDIDQLADAFQELSSSETAEYGTISRLRQNGVQALQILANKYGVSIEEMKDKLSDGEIKSKDAMNKLIDGIEKGTDGVAGSTAKLEGQAKMSGETIGGSLANVATRIKANMATMFESARGPIVNMFQGMTKAIDSFGSKASEKLAPVIEAIANGFKNMNPHTKAAIGIIAVLGTTATIAAVGVGALSAVLGFILSPVALIAGGITALAGAFVIAWTKSQTFRNVLINSFNGIIAFLQPAITAIKNFALEIGSQLKQFWKENGAVITQAIRNIGKVISTVMNNVILPVMKFVWSLVKYIIVSTWDAIKGTIKGALDIIMGVVKIFAGLFTGNWKTMWSGIKQAASGALKFLWNFIQLMFVGRILKVGKLFAKMFGGIFPKLWGKIKGIFSKFGQSIWNNTKRIFTGIFNTTKSIFTNTYKFLANIWKIIRNSVVKLVRSLFNSVKKTFSSLFKSISRISKNIRNFVTSSFRKTKDGVVNFATKLKDGAVNRFNSMKKTLSNIGQSIKDNTVGKFKGLFEGAKSWLNKLKQWIVDAKEGFKKVAKDLGNSVANGAINGLNAMIDGINWLSDKIMKKKLIKNKVKTLSTGTGASPTVSTDSEGRLTKPTKAIVNDKGLGNAKGPNGHREVIHRRNGKVEKPIGRNKRVNLHKGDAVLNGIQSRTLIPHLSTGTGTELLKRGKKHKKHDEVYGDVPTKGGGGSWNPATAIADGAKGAWSWTEDKAKKAKDSISKAIGDVMEYATNPGKLINKMLKHFGVDFSGIKGAMGGTMSWAYNGLKKGIKDLVTGWFTELEGDGDGGYIDLSKGINFPFSPNGRAPGYPFAGPHMGVDINYIYDKLYSVLAGKATARKGWNGGFGNMVDIVSGATKVIYGHMSKHAFSGSKNVKPGDYLGVSGNTGMSSGPHLHFEVQKNGVPIDPIAWLKKNNGGGKAGGKYASTIKKALGLAGLPQTDKYIKAWQSQAKTESTFNPKAKNPSGASGLVQVKPATFNQYKLPGHGNIWNPLDNLIAGMRYAKARYGPKKMLNRIGHGLPYAKGTDNATRGLHPVFEKGGEIINFKGGDQVIPNDVSIAAIKETLRSNLFAKTQSAVYDGISRYADEIRRQEAIKEQQEYNDLARARQESNDLKEQNSILKEMLYTMQDILQSSRNNENYNSRTANKDMTLDGKKVARDTSRQQGKDMMSAMYNMGGAF</sequence>
<evidence type="ECO:0000259" key="15">
    <source>
        <dbReference type="Pfam" id="PF01551"/>
    </source>
</evidence>
<dbReference type="Gene3D" id="2.70.70.10">
    <property type="entry name" value="Glucose Permease (Domain IIA)"/>
    <property type="match status" value="1"/>
</dbReference>
<dbReference type="PANTHER" id="PTHR37813:SF1">
    <property type="entry name" value="FELS-2 PROPHAGE PROTEIN"/>
    <property type="match status" value="1"/>
</dbReference>
<dbReference type="InterPro" id="IPR011055">
    <property type="entry name" value="Dup_hybrid_motif"/>
</dbReference>
<keyword evidence="13" id="KW-0812">Transmembrane</keyword>
<feature type="domain" description="Tape measure protein N-terminal" evidence="16">
    <location>
        <begin position="279"/>
        <end position="469"/>
    </location>
</feature>
<dbReference type="EC" id="3.4.24.75" evidence="6"/>
<evidence type="ECO:0000313" key="18">
    <source>
        <dbReference type="Proteomes" id="UP000664081"/>
    </source>
</evidence>
<dbReference type="RefSeq" id="WP_207572505.1">
    <property type="nucleotide sequence ID" value="NZ_JAFNLQ010000006.1"/>
</dbReference>
<organism evidence="17 18">
    <name type="scientific">Staphylococcus nepalensis</name>
    <dbReference type="NCBI Taxonomy" id="214473"/>
    <lineage>
        <taxon>Bacteria</taxon>
        <taxon>Bacillati</taxon>
        <taxon>Bacillota</taxon>
        <taxon>Bacilli</taxon>
        <taxon>Bacillales</taxon>
        <taxon>Staphylococcaceae</taxon>
        <taxon>Staphylococcus</taxon>
    </lineage>
</organism>
<dbReference type="SUPFAM" id="SSF51261">
    <property type="entry name" value="Duplicated hybrid motif"/>
    <property type="match status" value="1"/>
</dbReference>
<feature type="coiled-coil region" evidence="11">
    <location>
        <begin position="1466"/>
        <end position="1493"/>
    </location>
</feature>
<dbReference type="Pfam" id="PF20155">
    <property type="entry name" value="TMP_3"/>
    <property type="match status" value="1"/>
</dbReference>
<comment type="similarity">
    <text evidence="5">Belongs to the peptidase M23B family.</text>
</comment>
<dbReference type="InterPro" id="IPR013491">
    <property type="entry name" value="Tape_meas_N"/>
</dbReference>
<comment type="caution">
    <text evidence="17">The sequence shown here is derived from an EMBL/GenBank/DDBJ whole genome shotgun (WGS) entry which is preliminary data.</text>
</comment>
<evidence type="ECO:0000256" key="1">
    <source>
        <dbReference type="ARBA" id="ARBA00001667"/>
    </source>
</evidence>
<evidence type="ECO:0000256" key="4">
    <source>
        <dbReference type="ARBA" id="ARBA00006406"/>
    </source>
</evidence>
<comment type="similarity">
    <text evidence="4">Belongs to the transglycosylase family. IsaA subfamily.</text>
</comment>
<dbReference type="Gene3D" id="1.10.530.10">
    <property type="match status" value="1"/>
</dbReference>
<feature type="region of interest" description="Disordered" evidence="12">
    <location>
        <begin position="1034"/>
        <end position="1060"/>
    </location>
</feature>
<dbReference type="SUPFAM" id="SSF53955">
    <property type="entry name" value="Lysozyme-like"/>
    <property type="match status" value="1"/>
</dbReference>
<keyword evidence="9" id="KW-0326">Glycosidase</keyword>
<feature type="coiled-coil region" evidence="11">
    <location>
        <begin position="57"/>
        <end position="119"/>
    </location>
</feature>
<evidence type="ECO:0000256" key="3">
    <source>
        <dbReference type="ARBA" id="ARBA00003270"/>
    </source>
</evidence>
<evidence type="ECO:0000256" key="5">
    <source>
        <dbReference type="ARBA" id="ARBA00006646"/>
    </source>
</evidence>
<gene>
    <name evidence="17" type="ORF">J3T88_13125</name>
</gene>
<evidence type="ECO:0000256" key="7">
    <source>
        <dbReference type="ARBA" id="ARBA00014134"/>
    </source>
</evidence>
<protein>
    <recommendedName>
        <fullName evidence="7">Probable transglycosylase IsaA</fullName>
        <ecNumber evidence="6">3.4.24.75</ecNumber>
    </recommendedName>
    <alternativeName>
        <fullName evidence="10">Immunodominant staphylococcal antigen A</fullName>
    </alternativeName>
</protein>
<evidence type="ECO:0000256" key="11">
    <source>
        <dbReference type="SAM" id="Coils"/>
    </source>
</evidence>
<dbReference type="CDD" id="cd12797">
    <property type="entry name" value="M23_peptidase"/>
    <property type="match status" value="1"/>
</dbReference>
<accession>A0ABS3L690</accession>
<keyword evidence="13" id="KW-0472">Membrane</keyword>
<keyword evidence="11" id="KW-0175">Coiled coil</keyword>
<dbReference type="NCBIfam" id="TIGR02675">
    <property type="entry name" value="tape_meas_nterm"/>
    <property type="match status" value="1"/>
</dbReference>